<keyword evidence="2" id="KW-0812">Transmembrane</keyword>
<reference evidence="3 4" key="1">
    <citation type="submission" date="2023-12" db="EMBL/GenBank/DDBJ databases">
        <title>Streptomyces sp. V4-01.</title>
        <authorList>
            <person name="Somphong A."/>
            <person name="Phongsopitanun W."/>
        </authorList>
    </citation>
    <scope>NUCLEOTIDE SEQUENCE [LARGE SCALE GENOMIC DNA]</scope>
    <source>
        <strain evidence="3 4">V4-01</strain>
    </source>
</reference>
<feature type="compositionally biased region" description="Acidic residues" evidence="1">
    <location>
        <begin position="73"/>
        <end position="89"/>
    </location>
</feature>
<feature type="region of interest" description="Disordered" evidence="1">
    <location>
        <begin position="69"/>
        <end position="89"/>
    </location>
</feature>
<keyword evidence="2" id="KW-1133">Transmembrane helix</keyword>
<keyword evidence="2" id="KW-0472">Membrane</keyword>
<comment type="caution">
    <text evidence="3">The sequence shown here is derived from an EMBL/GenBank/DDBJ whole genome shotgun (WGS) entry which is preliminary data.</text>
</comment>
<dbReference type="Proteomes" id="UP001344658">
    <property type="component" value="Unassembled WGS sequence"/>
</dbReference>
<feature type="transmembrane region" description="Helical" evidence="2">
    <location>
        <begin position="34"/>
        <end position="54"/>
    </location>
</feature>
<evidence type="ECO:0000256" key="2">
    <source>
        <dbReference type="SAM" id="Phobius"/>
    </source>
</evidence>
<organism evidence="3 4">
    <name type="scientific">Actinacidiphila polyblastidii</name>
    <dbReference type="NCBI Taxonomy" id="3110430"/>
    <lineage>
        <taxon>Bacteria</taxon>
        <taxon>Bacillati</taxon>
        <taxon>Actinomycetota</taxon>
        <taxon>Actinomycetes</taxon>
        <taxon>Kitasatosporales</taxon>
        <taxon>Streptomycetaceae</taxon>
        <taxon>Actinacidiphila</taxon>
    </lineage>
</organism>
<name>A0ABU7PM36_9ACTN</name>
<evidence type="ECO:0000256" key="1">
    <source>
        <dbReference type="SAM" id="MobiDB-lite"/>
    </source>
</evidence>
<dbReference type="RefSeq" id="WP_330800528.1">
    <property type="nucleotide sequence ID" value="NZ_JAZEWV010000053.1"/>
</dbReference>
<dbReference type="EMBL" id="JAZEWV010000053">
    <property type="protein sequence ID" value="MEE4546761.1"/>
    <property type="molecule type" value="Genomic_DNA"/>
</dbReference>
<evidence type="ECO:0000313" key="4">
    <source>
        <dbReference type="Proteomes" id="UP001344658"/>
    </source>
</evidence>
<accession>A0ABU7PM36</accession>
<proteinExistence type="predicted"/>
<sequence length="216" mass="22797">MTGQQALSRLAKGTGIILRGLATAGEWRETLARWFIAALVGSLAACAVALHPWLAPAAGLAWLAAANAAAGPADEDDQEDDEPEDEEEEPLDLAAFAELVHDVAGGRNVHLVELRRQLALETDREWTAADVTALCEAAGIRIRKGVRVPGATPAVTTGIHHTDLPPVHSPASDPTPVGVVAAGQRSNNNTNITQEHIGEGGWITRHGPAIHQEARR</sequence>
<protein>
    <submittedName>
        <fullName evidence="3">Uncharacterized protein</fullName>
    </submittedName>
</protein>
<gene>
    <name evidence="3" type="ORF">V2S66_32955</name>
</gene>
<keyword evidence="4" id="KW-1185">Reference proteome</keyword>
<evidence type="ECO:0000313" key="3">
    <source>
        <dbReference type="EMBL" id="MEE4546761.1"/>
    </source>
</evidence>